<keyword evidence="4 11" id="KW-0662">Pyridine nucleotide biosynthesis</keyword>
<dbReference type="NCBIfam" id="TIGR00125">
    <property type="entry name" value="cyt_tran_rel"/>
    <property type="match status" value="1"/>
</dbReference>
<dbReference type="SUPFAM" id="SSF52374">
    <property type="entry name" value="Nucleotidylyl transferase"/>
    <property type="match status" value="1"/>
</dbReference>
<comment type="function">
    <text evidence="1 11">Catalyzes the reversible adenylation of nicotinate mononucleotide (NaMN) to nicotinic acid adenine dinucleotide (NaAD).</text>
</comment>
<organism evidence="13 14">
    <name type="scientific">Brachyspira suanatina</name>
    <dbReference type="NCBI Taxonomy" id="381802"/>
    <lineage>
        <taxon>Bacteria</taxon>
        <taxon>Pseudomonadati</taxon>
        <taxon>Spirochaetota</taxon>
        <taxon>Spirochaetia</taxon>
        <taxon>Brachyspirales</taxon>
        <taxon>Brachyspiraceae</taxon>
        <taxon>Brachyspira</taxon>
    </lineage>
</organism>
<evidence type="ECO:0000256" key="4">
    <source>
        <dbReference type="ARBA" id="ARBA00022642"/>
    </source>
</evidence>
<dbReference type="GO" id="GO:0004515">
    <property type="term" value="F:nicotinate-nucleotide adenylyltransferase activity"/>
    <property type="evidence" value="ECO:0007669"/>
    <property type="project" value="UniProtKB-UniRule"/>
</dbReference>
<comment type="similarity">
    <text evidence="3 11">Belongs to the NadD family.</text>
</comment>
<keyword evidence="9 11" id="KW-0520">NAD</keyword>
<evidence type="ECO:0000256" key="9">
    <source>
        <dbReference type="ARBA" id="ARBA00023027"/>
    </source>
</evidence>
<evidence type="ECO:0000256" key="6">
    <source>
        <dbReference type="ARBA" id="ARBA00022695"/>
    </source>
</evidence>
<dbReference type="NCBIfam" id="TIGR00482">
    <property type="entry name" value="nicotinate (nicotinamide) nucleotide adenylyltransferase"/>
    <property type="match status" value="1"/>
</dbReference>
<dbReference type="UniPathway" id="UPA00253">
    <property type="reaction ID" value="UER00332"/>
</dbReference>
<proteinExistence type="inferred from homology"/>
<gene>
    <name evidence="11" type="primary">nadD</name>
    <name evidence="13" type="ORF">BRSU_1057</name>
</gene>
<reference evidence="14" key="1">
    <citation type="submission" date="2015-04" db="EMBL/GenBank/DDBJ databases">
        <authorList>
            <person name="Mushtaq Mamoona"/>
        </authorList>
    </citation>
    <scope>NUCLEOTIDE SEQUENCE [LARGE SCALE GENOMIC DNA]</scope>
    <source>
        <strain evidence="14">AN4859/03</strain>
    </source>
</reference>
<dbReference type="GO" id="GO:0009435">
    <property type="term" value="P:NAD+ biosynthetic process"/>
    <property type="evidence" value="ECO:0007669"/>
    <property type="project" value="UniProtKB-UniRule"/>
</dbReference>
<dbReference type="EMBL" id="CVLB01000001">
    <property type="protein sequence ID" value="CRF32840.1"/>
    <property type="molecule type" value="Genomic_DNA"/>
</dbReference>
<comment type="pathway">
    <text evidence="2 11">Cofactor biosynthesis; NAD(+) biosynthesis; deamido-NAD(+) from nicotinate D-ribonucleotide: step 1/1.</text>
</comment>
<keyword evidence="14" id="KW-1185">Reference proteome</keyword>
<dbReference type="InterPro" id="IPR005248">
    <property type="entry name" value="NadD/NMNAT"/>
</dbReference>
<evidence type="ECO:0000256" key="7">
    <source>
        <dbReference type="ARBA" id="ARBA00022741"/>
    </source>
</evidence>
<evidence type="ECO:0000256" key="10">
    <source>
        <dbReference type="ARBA" id="ARBA00048721"/>
    </source>
</evidence>
<dbReference type="InterPro" id="IPR004821">
    <property type="entry name" value="Cyt_trans-like"/>
</dbReference>
<dbReference type="OrthoDB" id="5295945at2"/>
<sequence length="193" mass="22421">MRIAILGGTFDPPHLGHLILADTVITNCDYDKVIFIPAKIPPHKNISGEVSNEDRLNMLKLSIENDGRFLLDEYELNNDGVSYTINTLNYLYKNYDIEGKIGLIIGADLVKDFDKWREPEKIAEISNITVVNREEDKNLYKENIDKYNIKVIMAPRIDISSSLIRNRIKEKKGFRYFVKEKVYDYIVSKKLYL</sequence>
<dbReference type="GO" id="GO:0005524">
    <property type="term" value="F:ATP binding"/>
    <property type="evidence" value="ECO:0007669"/>
    <property type="project" value="UniProtKB-KW"/>
</dbReference>
<dbReference type="RefSeq" id="WP_048594226.1">
    <property type="nucleotide sequence ID" value="NZ_CVLB01000001.1"/>
</dbReference>
<evidence type="ECO:0000256" key="11">
    <source>
        <dbReference type="HAMAP-Rule" id="MF_00244"/>
    </source>
</evidence>
<protein>
    <recommendedName>
        <fullName evidence="11">Probable nicotinate-nucleotide adenylyltransferase</fullName>
        <ecNumber evidence="11">2.7.7.18</ecNumber>
    </recommendedName>
    <alternativeName>
        <fullName evidence="11">Deamido-NAD(+) diphosphorylase</fullName>
    </alternativeName>
    <alternativeName>
        <fullName evidence="11">Deamido-NAD(+) pyrophosphorylase</fullName>
    </alternativeName>
    <alternativeName>
        <fullName evidence="11">Nicotinate mononucleotide adenylyltransferase</fullName>
        <shortName evidence="11">NaMN adenylyltransferase</shortName>
    </alternativeName>
</protein>
<evidence type="ECO:0000313" key="13">
    <source>
        <dbReference type="EMBL" id="CRF32840.1"/>
    </source>
</evidence>
<evidence type="ECO:0000313" key="14">
    <source>
        <dbReference type="Proteomes" id="UP000043763"/>
    </source>
</evidence>
<evidence type="ECO:0000256" key="8">
    <source>
        <dbReference type="ARBA" id="ARBA00022840"/>
    </source>
</evidence>
<dbReference type="HAMAP" id="MF_00244">
    <property type="entry name" value="NaMN_adenylyltr"/>
    <property type="match status" value="1"/>
</dbReference>
<dbReference type="InterPro" id="IPR014729">
    <property type="entry name" value="Rossmann-like_a/b/a_fold"/>
</dbReference>
<evidence type="ECO:0000256" key="2">
    <source>
        <dbReference type="ARBA" id="ARBA00005019"/>
    </source>
</evidence>
<accession>A0A0G4K6X9</accession>
<evidence type="ECO:0000256" key="5">
    <source>
        <dbReference type="ARBA" id="ARBA00022679"/>
    </source>
</evidence>
<dbReference type="PANTHER" id="PTHR39321">
    <property type="entry name" value="NICOTINATE-NUCLEOTIDE ADENYLYLTRANSFERASE-RELATED"/>
    <property type="match status" value="1"/>
</dbReference>
<dbReference type="AlphaFoldDB" id="A0A0G4K6X9"/>
<name>A0A0G4K6X9_9SPIR</name>
<evidence type="ECO:0000256" key="3">
    <source>
        <dbReference type="ARBA" id="ARBA00009014"/>
    </source>
</evidence>
<dbReference type="EC" id="2.7.7.18" evidence="11"/>
<keyword evidence="5 11" id="KW-0808">Transferase</keyword>
<comment type="catalytic activity">
    <reaction evidence="10 11">
        <text>nicotinate beta-D-ribonucleotide + ATP + H(+) = deamido-NAD(+) + diphosphate</text>
        <dbReference type="Rhea" id="RHEA:22860"/>
        <dbReference type="ChEBI" id="CHEBI:15378"/>
        <dbReference type="ChEBI" id="CHEBI:30616"/>
        <dbReference type="ChEBI" id="CHEBI:33019"/>
        <dbReference type="ChEBI" id="CHEBI:57502"/>
        <dbReference type="ChEBI" id="CHEBI:58437"/>
        <dbReference type="EC" id="2.7.7.18"/>
    </reaction>
</comment>
<evidence type="ECO:0000256" key="1">
    <source>
        <dbReference type="ARBA" id="ARBA00002324"/>
    </source>
</evidence>
<dbReference type="Proteomes" id="UP000043763">
    <property type="component" value="Unassembled WGS sequence"/>
</dbReference>
<dbReference type="CDD" id="cd02165">
    <property type="entry name" value="NMNAT"/>
    <property type="match status" value="1"/>
</dbReference>
<keyword evidence="7 11" id="KW-0547">Nucleotide-binding</keyword>
<dbReference type="Gene3D" id="3.40.50.620">
    <property type="entry name" value="HUPs"/>
    <property type="match status" value="1"/>
</dbReference>
<keyword evidence="6 11" id="KW-0548">Nucleotidyltransferase</keyword>
<dbReference type="NCBIfam" id="NF000840">
    <property type="entry name" value="PRK00071.1-3"/>
    <property type="match status" value="1"/>
</dbReference>
<keyword evidence="8 11" id="KW-0067">ATP-binding</keyword>
<evidence type="ECO:0000259" key="12">
    <source>
        <dbReference type="Pfam" id="PF01467"/>
    </source>
</evidence>
<dbReference type="PANTHER" id="PTHR39321:SF3">
    <property type="entry name" value="PHOSPHOPANTETHEINE ADENYLYLTRANSFERASE"/>
    <property type="match status" value="1"/>
</dbReference>
<dbReference type="Pfam" id="PF01467">
    <property type="entry name" value="CTP_transf_like"/>
    <property type="match status" value="1"/>
</dbReference>
<feature type="domain" description="Cytidyltransferase-like" evidence="12">
    <location>
        <begin position="5"/>
        <end position="167"/>
    </location>
</feature>